<keyword evidence="2" id="KW-1185">Reference proteome</keyword>
<organism evidence="1 2">
    <name type="scientific">Orchesella dallaii</name>
    <dbReference type="NCBI Taxonomy" id="48710"/>
    <lineage>
        <taxon>Eukaryota</taxon>
        <taxon>Metazoa</taxon>
        <taxon>Ecdysozoa</taxon>
        <taxon>Arthropoda</taxon>
        <taxon>Hexapoda</taxon>
        <taxon>Collembola</taxon>
        <taxon>Entomobryomorpha</taxon>
        <taxon>Entomobryoidea</taxon>
        <taxon>Orchesellidae</taxon>
        <taxon>Orchesellinae</taxon>
        <taxon>Orchesella</taxon>
    </lineage>
</organism>
<comment type="caution">
    <text evidence="1">The sequence shown here is derived from an EMBL/GenBank/DDBJ whole genome shotgun (WGS) entry which is preliminary data.</text>
</comment>
<accession>A0ABP1PRY1</accession>
<dbReference type="Proteomes" id="UP001642540">
    <property type="component" value="Unassembled WGS sequence"/>
</dbReference>
<proteinExistence type="predicted"/>
<reference evidence="1 2" key="1">
    <citation type="submission" date="2024-08" db="EMBL/GenBank/DDBJ databases">
        <authorList>
            <person name="Cucini C."/>
            <person name="Frati F."/>
        </authorList>
    </citation>
    <scope>NUCLEOTIDE SEQUENCE [LARGE SCALE GENOMIC DNA]</scope>
</reference>
<evidence type="ECO:0000313" key="1">
    <source>
        <dbReference type="EMBL" id="CAL8073164.1"/>
    </source>
</evidence>
<dbReference type="EMBL" id="CAXLJM020000007">
    <property type="protein sequence ID" value="CAL8073164.1"/>
    <property type="molecule type" value="Genomic_DNA"/>
</dbReference>
<protein>
    <submittedName>
        <fullName evidence="1">Uncharacterized protein</fullName>
    </submittedName>
</protein>
<evidence type="ECO:0000313" key="2">
    <source>
        <dbReference type="Proteomes" id="UP001642540"/>
    </source>
</evidence>
<gene>
    <name evidence="1" type="ORF">ODALV1_LOCUS2521</name>
</gene>
<sequence>MEKLNPTWKLPRTYGTIRNAKQFVKEINSFRILHNVFQHTYRMWFQPSQKANTMAISSLAIYGVIKLEGRQARIMGFAATFSILYLASLYRKLGLLYETSMKLRQEWQTSPSSSKWMRKFIHSIPDFRVDVADFYFIRKTTVVNVIYTVLNGTITLLLA</sequence>
<name>A0ABP1PRY1_9HEXA</name>